<keyword evidence="3" id="KW-1185">Reference proteome</keyword>
<feature type="transmembrane region" description="Helical" evidence="1">
    <location>
        <begin position="161"/>
        <end position="179"/>
    </location>
</feature>
<comment type="caution">
    <text evidence="2">The sequence shown here is derived from an EMBL/GenBank/DDBJ whole genome shotgun (WGS) entry which is preliminary data.</text>
</comment>
<protein>
    <recommendedName>
        <fullName evidence="4">DUF1109 domain-containing protein</fullName>
    </recommendedName>
</protein>
<dbReference type="EMBL" id="AQQX01000002">
    <property type="protein sequence ID" value="KGM49516.1"/>
    <property type="molecule type" value="Genomic_DNA"/>
</dbReference>
<feature type="transmembrane region" description="Helical" evidence="1">
    <location>
        <begin position="64"/>
        <end position="81"/>
    </location>
</feature>
<evidence type="ECO:0008006" key="4">
    <source>
        <dbReference type="Google" id="ProtNLM"/>
    </source>
</evidence>
<feature type="transmembrane region" description="Helical" evidence="1">
    <location>
        <begin position="93"/>
        <end position="111"/>
    </location>
</feature>
<dbReference type="OrthoDB" id="7764375at2"/>
<proteinExistence type="predicted"/>
<feature type="transmembrane region" description="Helical" evidence="1">
    <location>
        <begin position="123"/>
        <end position="149"/>
    </location>
</feature>
<sequence length="213" mass="22494">MKTDDLITMLAQDAAPPPGPSVERRAWAGLALGFVGALVLYLLVLGPRPDLLGHMADPLVLAKMGLPLALFALALVLAVRTARPGAGAGRTGWIVWAVPALAVLLFGWSFAVTPPAERWRDFIGHSIPICLPAITVLSLPMTAGLLAAFRRGAPVHLRRTGAMAGLAAAGLSTVIYSTFCTEDSPLFYATWYSLGILASAAIGAWAAGRWLRW</sequence>
<keyword evidence="1" id="KW-0812">Transmembrane</keyword>
<evidence type="ECO:0000313" key="2">
    <source>
        <dbReference type="EMBL" id="KGM49516.1"/>
    </source>
</evidence>
<feature type="transmembrane region" description="Helical" evidence="1">
    <location>
        <begin position="26"/>
        <end position="44"/>
    </location>
</feature>
<feature type="transmembrane region" description="Helical" evidence="1">
    <location>
        <begin position="191"/>
        <end position="211"/>
    </location>
</feature>
<dbReference type="eggNOG" id="COG4944">
    <property type="taxonomic scope" value="Bacteria"/>
</dbReference>
<dbReference type="STRING" id="1461694.ATO9_05695"/>
<organism evidence="2 3">
    <name type="scientific">Pseudooceanicola atlanticus</name>
    <dbReference type="NCBI Taxonomy" id="1461694"/>
    <lineage>
        <taxon>Bacteria</taxon>
        <taxon>Pseudomonadati</taxon>
        <taxon>Pseudomonadota</taxon>
        <taxon>Alphaproteobacteria</taxon>
        <taxon>Rhodobacterales</taxon>
        <taxon>Paracoccaceae</taxon>
        <taxon>Pseudooceanicola</taxon>
    </lineage>
</organism>
<dbReference type="Pfam" id="PF06532">
    <property type="entry name" value="NrsF"/>
    <property type="match status" value="1"/>
</dbReference>
<dbReference type="Proteomes" id="UP000030004">
    <property type="component" value="Unassembled WGS sequence"/>
</dbReference>
<evidence type="ECO:0000313" key="3">
    <source>
        <dbReference type="Proteomes" id="UP000030004"/>
    </source>
</evidence>
<keyword evidence="1" id="KW-0472">Membrane</keyword>
<gene>
    <name evidence="2" type="ORF">ATO9_05695</name>
</gene>
<accession>A0A0A0EEW8</accession>
<evidence type="ECO:0000256" key="1">
    <source>
        <dbReference type="SAM" id="Phobius"/>
    </source>
</evidence>
<name>A0A0A0EEW8_9RHOB</name>
<keyword evidence="1" id="KW-1133">Transmembrane helix</keyword>
<reference evidence="2 3" key="1">
    <citation type="journal article" date="2015" name="Antonie Van Leeuwenhoek">
        <title>Pseudooceanicola atlanticus gen. nov. sp. nov., isolated from surface seawater of the Atlantic Ocean and reclassification of Oceanicola batsensis, Oceanicola marinus, Oceanicola nitratireducens, Oceanicola nanhaiensis, Oceanicola antarcticus and Oceanicola flagellatus, as Pseudooceanicola batsensis comb. nov., Pseudooceanicola marinus comb. nov., Pseudooceanicola nitratireducens comb. nov., Pseudooceanicola nanhaiensis comb. nov., Pseudooceanicola antarcticus comb. nov., and Pseudooceanicola flagellatus comb. nov.</title>
        <authorList>
            <person name="Lai Q."/>
            <person name="Li G."/>
            <person name="Liu X."/>
            <person name="Du Y."/>
            <person name="Sun F."/>
            <person name="Shao Z."/>
        </authorList>
    </citation>
    <scope>NUCLEOTIDE SEQUENCE [LARGE SCALE GENOMIC DNA]</scope>
    <source>
        <strain evidence="2 3">22II-s11g</strain>
    </source>
</reference>
<dbReference type="RefSeq" id="WP_043746508.1">
    <property type="nucleotide sequence ID" value="NZ_AQQX01000002.1"/>
</dbReference>
<dbReference type="InterPro" id="IPR009495">
    <property type="entry name" value="NrsF"/>
</dbReference>
<dbReference type="AlphaFoldDB" id="A0A0A0EEW8"/>